<keyword evidence="4" id="KW-0521">NADP</keyword>
<keyword evidence="5" id="KW-1133">Transmembrane helix</keyword>
<comment type="subcellular location">
    <subcellularLocation>
        <location evidence="1">Membrane</location>
        <topology evidence="1">Multi-pass membrane protein</topology>
    </subcellularLocation>
</comment>
<dbReference type="FunFam" id="3.40.50.720:FF:000131">
    <property type="entry name" value="Short-chain dehydrogenase/reductase 3"/>
    <property type="match status" value="1"/>
</dbReference>
<dbReference type="PRINTS" id="PR00080">
    <property type="entry name" value="SDRFAMILY"/>
</dbReference>
<evidence type="ECO:0000256" key="10">
    <source>
        <dbReference type="ARBA" id="ARBA00068717"/>
    </source>
</evidence>
<dbReference type="SUPFAM" id="SSF51735">
    <property type="entry name" value="NAD(P)-binding Rossmann-fold domains"/>
    <property type="match status" value="1"/>
</dbReference>
<evidence type="ECO:0000256" key="9">
    <source>
        <dbReference type="ARBA" id="ARBA00059620"/>
    </source>
</evidence>
<protein>
    <recommendedName>
        <fullName evidence="10">Short-chain dehydrogenase/reductase 3</fullName>
    </recommendedName>
    <alternativeName>
        <fullName evidence="11">Retinal short-chain dehydrogenase/reductase 1</fullName>
    </alternativeName>
</protein>
<evidence type="ECO:0000256" key="6">
    <source>
        <dbReference type="ARBA" id="ARBA00023002"/>
    </source>
</evidence>
<evidence type="ECO:0000256" key="3">
    <source>
        <dbReference type="ARBA" id="ARBA00022692"/>
    </source>
</evidence>
<sequence length="327" mass="35820">MSPTTAVQRGLDVIVRSLPENIRKTLLLPLVAKSLAALLGYITLRQVNRTLNAWSVSSLVSRPWQNDRELVLVTGGCSGIGKAVMEELSQRGAKVIILDIQQPSFELPPNVFFYEADITSTAALHETANEIRAIHGHPTVLVNNAGVLHFTPILDQTEVTVRQTFEVNTMAHYWTVKEFLPAMIERNHGHVVTLASMASFLSVGNMASYACSKASALAFHEAIGQELKFWYNAEGVKTSVFHPLYVGTPMIKPLTKGGARFKRPVLAVETVSHAISQQILSGKSGQIILPGKLWWLSLLRGFPTWLQESIRGSSSQGAKRLGDSGRA</sequence>
<dbReference type="GO" id="GO:0044550">
    <property type="term" value="P:secondary metabolite biosynthetic process"/>
    <property type="evidence" value="ECO:0007669"/>
    <property type="project" value="UniProtKB-ARBA"/>
</dbReference>
<evidence type="ECO:0000256" key="12">
    <source>
        <dbReference type="RuleBase" id="RU000363"/>
    </source>
</evidence>
<accession>A0A1L9NKY5</accession>
<keyword evidence="3" id="KW-0812">Transmembrane</keyword>
<reference evidence="14" key="1">
    <citation type="journal article" date="2017" name="Genome Biol.">
        <title>Comparative genomics reveals high biological diversity and specific adaptations in the industrially and medically important fungal genus Aspergillus.</title>
        <authorList>
            <person name="de Vries R.P."/>
            <person name="Riley R."/>
            <person name="Wiebenga A."/>
            <person name="Aguilar-Osorio G."/>
            <person name="Amillis S."/>
            <person name="Uchima C.A."/>
            <person name="Anderluh G."/>
            <person name="Asadollahi M."/>
            <person name="Askin M."/>
            <person name="Barry K."/>
            <person name="Battaglia E."/>
            <person name="Bayram O."/>
            <person name="Benocci T."/>
            <person name="Braus-Stromeyer S.A."/>
            <person name="Caldana C."/>
            <person name="Canovas D."/>
            <person name="Cerqueira G.C."/>
            <person name="Chen F."/>
            <person name="Chen W."/>
            <person name="Choi C."/>
            <person name="Clum A."/>
            <person name="Dos Santos R.A."/>
            <person name="Damasio A.R."/>
            <person name="Diallinas G."/>
            <person name="Emri T."/>
            <person name="Fekete E."/>
            <person name="Flipphi M."/>
            <person name="Freyberg S."/>
            <person name="Gallo A."/>
            <person name="Gournas C."/>
            <person name="Habgood R."/>
            <person name="Hainaut M."/>
            <person name="Harispe M.L."/>
            <person name="Henrissat B."/>
            <person name="Hilden K.S."/>
            <person name="Hope R."/>
            <person name="Hossain A."/>
            <person name="Karabika E."/>
            <person name="Karaffa L."/>
            <person name="Karanyi Z."/>
            <person name="Krasevec N."/>
            <person name="Kuo A."/>
            <person name="Kusch H."/>
            <person name="LaButti K."/>
            <person name="Lagendijk E.L."/>
            <person name="Lapidus A."/>
            <person name="Levasseur A."/>
            <person name="Lindquist E."/>
            <person name="Lipzen A."/>
            <person name="Logrieco A.F."/>
            <person name="MacCabe A."/>
            <person name="Maekelae M.R."/>
            <person name="Malavazi I."/>
            <person name="Melin P."/>
            <person name="Meyer V."/>
            <person name="Mielnichuk N."/>
            <person name="Miskei M."/>
            <person name="Molnar A.P."/>
            <person name="Mule G."/>
            <person name="Ngan C.Y."/>
            <person name="Orejas M."/>
            <person name="Orosz E."/>
            <person name="Ouedraogo J.P."/>
            <person name="Overkamp K.M."/>
            <person name="Park H.-S."/>
            <person name="Perrone G."/>
            <person name="Piumi F."/>
            <person name="Punt P.J."/>
            <person name="Ram A.F."/>
            <person name="Ramon A."/>
            <person name="Rauscher S."/>
            <person name="Record E."/>
            <person name="Riano-Pachon D.M."/>
            <person name="Robert V."/>
            <person name="Roehrig J."/>
            <person name="Ruller R."/>
            <person name="Salamov A."/>
            <person name="Salih N.S."/>
            <person name="Samson R.A."/>
            <person name="Sandor E."/>
            <person name="Sanguinetti M."/>
            <person name="Schuetze T."/>
            <person name="Sepcic K."/>
            <person name="Shelest E."/>
            <person name="Sherlock G."/>
            <person name="Sophianopoulou V."/>
            <person name="Squina F.M."/>
            <person name="Sun H."/>
            <person name="Susca A."/>
            <person name="Todd R.B."/>
            <person name="Tsang A."/>
            <person name="Unkles S.E."/>
            <person name="van de Wiele N."/>
            <person name="van Rossen-Uffink D."/>
            <person name="Oliveira J.V."/>
            <person name="Vesth T.C."/>
            <person name="Visser J."/>
            <person name="Yu J.-H."/>
            <person name="Zhou M."/>
            <person name="Andersen M.R."/>
            <person name="Archer D.B."/>
            <person name="Baker S.E."/>
            <person name="Benoit I."/>
            <person name="Brakhage A.A."/>
            <person name="Braus G.H."/>
            <person name="Fischer R."/>
            <person name="Frisvad J.C."/>
            <person name="Goldman G.H."/>
            <person name="Houbraken J."/>
            <person name="Oakley B."/>
            <person name="Pocsi I."/>
            <person name="Scazzocchio C."/>
            <person name="Seiboth B."/>
            <person name="vanKuyk P.A."/>
            <person name="Wortman J."/>
            <person name="Dyer P.S."/>
            <person name="Grigoriev I.V."/>
        </authorList>
    </citation>
    <scope>NUCLEOTIDE SEQUENCE [LARGE SCALE GENOMIC DNA]</scope>
    <source>
        <strain evidence="14">CBS 134.48</strain>
    </source>
</reference>
<dbReference type="PROSITE" id="PS00061">
    <property type="entry name" value="ADH_SHORT"/>
    <property type="match status" value="1"/>
</dbReference>
<dbReference type="InterPro" id="IPR020904">
    <property type="entry name" value="Sc_DH/Rdtase_CS"/>
</dbReference>
<keyword evidence="8" id="KW-0472">Membrane</keyword>
<evidence type="ECO:0000256" key="7">
    <source>
        <dbReference type="ARBA" id="ARBA00023098"/>
    </source>
</evidence>
<evidence type="ECO:0000256" key="1">
    <source>
        <dbReference type="ARBA" id="ARBA00004141"/>
    </source>
</evidence>
<comment type="similarity">
    <text evidence="2 12">Belongs to the short-chain dehydrogenases/reductases (SDR) family.</text>
</comment>
<dbReference type="Gene3D" id="3.40.50.720">
    <property type="entry name" value="NAD(P)-binding Rossmann-like Domain"/>
    <property type="match status" value="1"/>
</dbReference>
<dbReference type="AlphaFoldDB" id="A0A1L9NKY5"/>
<keyword evidence="6" id="KW-0560">Oxidoreductase</keyword>
<evidence type="ECO:0000256" key="2">
    <source>
        <dbReference type="ARBA" id="ARBA00006484"/>
    </source>
</evidence>
<dbReference type="PRINTS" id="PR00081">
    <property type="entry name" value="GDHRDH"/>
</dbReference>
<evidence type="ECO:0000313" key="14">
    <source>
        <dbReference type="Proteomes" id="UP000184304"/>
    </source>
</evidence>
<dbReference type="OMA" id="VFYFFEA"/>
<dbReference type="InterPro" id="IPR002347">
    <property type="entry name" value="SDR_fam"/>
</dbReference>
<evidence type="ECO:0000256" key="11">
    <source>
        <dbReference type="ARBA" id="ARBA00082544"/>
    </source>
</evidence>
<comment type="function">
    <text evidence="9">Catalyzes the reduction of all-trans-retinal to all-trans-retinol in the presence of NADPH.</text>
</comment>
<organism evidence="13 14">
    <name type="scientific">Aspergillus tubingensis (strain CBS 134.48)</name>
    <dbReference type="NCBI Taxonomy" id="767770"/>
    <lineage>
        <taxon>Eukaryota</taxon>
        <taxon>Fungi</taxon>
        <taxon>Dikarya</taxon>
        <taxon>Ascomycota</taxon>
        <taxon>Pezizomycotina</taxon>
        <taxon>Eurotiomycetes</taxon>
        <taxon>Eurotiomycetidae</taxon>
        <taxon>Eurotiales</taxon>
        <taxon>Aspergillaceae</taxon>
        <taxon>Aspergillus</taxon>
        <taxon>Aspergillus subgen. Circumdati</taxon>
    </lineage>
</organism>
<dbReference type="InterPro" id="IPR036291">
    <property type="entry name" value="NAD(P)-bd_dom_sf"/>
</dbReference>
<evidence type="ECO:0000256" key="8">
    <source>
        <dbReference type="ARBA" id="ARBA00023136"/>
    </source>
</evidence>
<dbReference type="GO" id="GO:0016020">
    <property type="term" value="C:membrane"/>
    <property type="evidence" value="ECO:0007669"/>
    <property type="project" value="UniProtKB-SubCell"/>
</dbReference>
<keyword evidence="7" id="KW-0443">Lipid metabolism</keyword>
<dbReference type="Proteomes" id="UP000184304">
    <property type="component" value="Unassembled WGS sequence"/>
</dbReference>
<evidence type="ECO:0000256" key="4">
    <source>
        <dbReference type="ARBA" id="ARBA00022857"/>
    </source>
</evidence>
<dbReference type="STRING" id="767770.A0A1L9NKY5"/>
<gene>
    <name evidence="13" type="ORF">ASPTUDRAFT_25576</name>
</gene>
<dbReference type="Pfam" id="PF00106">
    <property type="entry name" value="adh_short"/>
    <property type="match status" value="1"/>
</dbReference>
<dbReference type="PANTHER" id="PTHR24322">
    <property type="entry name" value="PKSB"/>
    <property type="match status" value="1"/>
</dbReference>
<proteinExistence type="inferred from homology"/>
<name>A0A1L9NKY5_ASPTC</name>
<dbReference type="OrthoDB" id="10253736at2759"/>
<dbReference type="PANTHER" id="PTHR24322:SF736">
    <property type="entry name" value="RETINOL DEHYDROGENASE 10"/>
    <property type="match status" value="1"/>
</dbReference>
<dbReference type="GO" id="GO:0052650">
    <property type="term" value="F:all-trans-retinol dehydrogenase (NADP+) activity"/>
    <property type="evidence" value="ECO:0007669"/>
    <property type="project" value="UniProtKB-ARBA"/>
</dbReference>
<keyword evidence="14" id="KW-1185">Reference proteome</keyword>
<dbReference type="VEuPathDB" id="FungiDB:ASPTUDRAFT_25576"/>
<dbReference type="EMBL" id="KV878176">
    <property type="protein sequence ID" value="OJI89980.1"/>
    <property type="molecule type" value="Genomic_DNA"/>
</dbReference>
<evidence type="ECO:0000313" key="13">
    <source>
        <dbReference type="EMBL" id="OJI89980.1"/>
    </source>
</evidence>
<evidence type="ECO:0000256" key="5">
    <source>
        <dbReference type="ARBA" id="ARBA00022989"/>
    </source>
</evidence>